<sequence>MAERFEYYITGDNAFQSFREGIWLAQTFTPSVAHKILSVKLLLYRTGSPGTFTVSIKGTGVTGHPTVAVLCSGTSNGNTLTTNEDGEWREITLGAGYNLEADTKYAIVCKAPYGDSTNKVFWRYDNSGNYPGGNLELSQNYGDTWQDYDGYDLMFEEWGEPIPVVVSANMAAKMMDAGLL</sequence>
<organism evidence="1">
    <name type="scientific">marine sediment metagenome</name>
    <dbReference type="NCBI Taxonomy" id="412755"/>
    <lineage>
        <taxon>unclassified sequences</taxon>
        <taxon>metagenomes</taxon>
        <taxon>ecological metagenomes</taxon>
    </lineage>
</organism>
<gene>
    <name evidence="1" type="ORF">S12H4_45685</name>
</gene>
<evidence type="ECO:0008006" key="2">
    <source>
        <dbReference type="Google" id="ProtNLM"/>
    </source>
</evidence>
<name>X1U0W1_9ZZZZ</name>
<comment type="caution">
    <text evidence="1">The sequence shown here is derived from an EMBL/GenBank/DDBJ whole genome shotgun (WGS) entry which is preliminary data.</text>
</comment>
<reference evidence="1" key="1">
    <citation type="journal article" date="2014" name="Front. Microbiol.">
        <title>High frequency of phylogenetically diverse reductive dehalogenase-homologous genes in deep subseafloor sedimentary metagenomes.</title>
        <authorList>
            <person name="Kawai M."/>
            <person name="Futagami T."/>
            <person name="Toyoda A."/>
            <person name="Takaki Y."/>
            <person name="Nishi S."/>
            <person name="Hori S."/>
            <person name="Arai W."/>
            <person name="Tsubouchi T."/>
            <person name="Morono Y."/>
            <person name="Uchiyama I."/>
            <person name="Ito T."/>
            <person name="Fujiyama A."/>
            <person name="Inagaki F."/>
            <person name="Takami H."/>
        </authorList>
    </citation>
    <scope>NUCLEOTIDE SEQUENCE</scope>
    <source>
        <strain evidence="1">Expedition CK06-06</strain>
    </source>
</reference>
<accession>X1U0W1</accession>
<dbReference type="EMBL" id="BARW01028276">
    <property type="protein sequence ID" value="GAJ11144.1"/>
    <property type="molecule type" value="Genomic_DNA"/>
</dbReference>
<evidence type="ECO:0000313" key="1">
    <source>
        <dbReference type="EMBL" id="GAJ11144.1"/>
    </source>
</evidence>
<protein>
    <recommendedName>
        <fullName evidence="2">DUF4082 domain-containing protein</fullName>
    </recommendedName>
</protein>
<proteinExistence type="predicted"/>
<dbReference type="AlphaFoldDB" id="X1U0W1"/>